<dbReference type="GO" id="GO:0005789">
    <property type="term" value="C:endoplasmic reticulum membrane"/>
    <property type="evidence" value="ECO:0007669"/>
    <property type="project" value="TreeGrafter"/>
</dbReference>
<keyword evidence="3" id="KW-0378">Hydrolase</keyword>
<dbReference type="SUPFAM" id="SSF52540">
    <property type="entry name" value="P-loop containing nucleoside triphosphate hydrolases"/>
    <property type="match status" value="2"/>
</dbReference>
<dbReference type="GO" id="GO:0005525">
    <property type="term" value="F:GTP binding"/>
    <property type="evidence" value="ECO:0007669"/>
    <property type="project" value="UniProtKB-KW"/>
</dbReference>
<evidence type="ECO:0000256" key="4">
    <source>
        <dbReference type="ARBA" id="ARBA00023134"/>
    </source>
</evidence>
<proteinExistence type="inferred from homology"/>
<accession>A0A6P5LYH0</accession>
<reference evidence="7" key="1">
    <citation type="submission" date="2025-08" db="UniProtKB">
        <authorList>
            <consortium name="RefSeq"/>
        </authorList>
    </citation>
    <scope>IDENTIFICATION</scope>
    <source>
        <tissue evidence="7">Spleen</tissue>
    </source>
</reference>
<gene>
    <name evidence="7" type="primary">LOC110221186</name>
</gene>
<dbReference type="InterPro" id="IPR007743">
    <property type="entry name" value="Immunity-related_GTPase-like"/>
</dbReference>
<dbReference type="GO" id="GO:0035458">
    <property type="term" value="P:cellular response to interferon-beta"/>
    <property type="evidence" value="ECO:0007669"/>
    <property type="project" value="TreeGrafter"/>
</dbReference>
<keyword evidence="6" id="KW-1185">Reference proteome</keyword>
<name>A0A6P5LYH0_PHACI</name>
<evidence type="ECO:0000256" key="1">
    <source>
        <dbReference type="ARBA" id="ARBA00005429"/>
    </source>
</evidence>
<evidence type="ECO:0000313" key="6">
    <source>
        <dbReference type="Proteomes" id="UP000515140"/>
    </source>
</evidence>
<dbReference type="GO" id="GO:0045087">
    <property type="term" value="P:innate immune response"/>
    <property type="evidence" value="ECO:0007669"/>
    <property type="project" value="TreeGrafter"/>
</dbReference>
<dbReference type="GO" id="GO:0003924">
    <property type="term" value="F:GTPase activity"/>
    <property type="evidence" value="ECO:0007669"/>
    <property type="project" value="TreeGrafter"/>
</dbReference>
<keyword evidence="2" id="KW-0547">Nucleotide-binding</keyword>
<feature type="domain" description="IRG-type G" evidence="5">
    <location>
        <begin position="70"/>
        <end position="252"/>
    </location>
</feature>
<dbReference type="Gene3D" id="3.40.50.300">
    <property type="entry name" value="P-loop containing nucleotide triphosphate hydrolases"/>
    <property type="match status" value="2"/>
</dbReference>
<keyword evidence="4" id="KW-0342">GTP-binding</keyword>
<evidence type="ECO:0000313" key="7">
    <source>
        <dbReference type="RefSeq" id="XP_020861239.1"/>
    </source>
</evidence>
<sequence>MDHSSSSLPSEEKPKILASDIIPDCNNTETGGKDLLPQEKITLIKSTLQEGRLEEVVSLINKMIEDMDNAVLNIALTGESGAGKSTFINAFRGVGHEDEHAASTGVVETTTNVTCYEHPELPNVKLWDLPGIGTLNFKPENYLEKVNFSRYDFFLIISSSRFRINDVKLAQKIREMRKKFYFVRTKVDIDLHNERRAKPRTFKEENVLQMIKTNCLQHLQKIGIEELKVFLISSFELESYDFPKLKDDLAKELPEHKRHVFFLSLPNISEDIIEQKKASIQERIWLEALKAGAWAAIPLVGVFKEEDIAQLKYHLINYQRKFGVDDASLLKTSQASNKPLEEVKALIKSPHLFTVKTDESIGERLLRYAELFFSVNGGLLAPGLYYRKTYCAHLHFLETVANDAKILLSKLWETSFGIMEVFGIAISGKDLQNLASNFMPYYKMVTNTNGDLLPEDTITWIQSALQEGRLAEVASRIRETLEASENVPLNIAVTGESGSGKSAFINGLRGIGHEEKDSASTGVVETTMKATPYEHPKYPNVKLWDLPGIGTPDFHPDNYLHQVQFNQYDFFIILSASRFTTNHVKLVQEIRKRKKKFYFVRTMVDIDLYNERKSKPKSFSKERVLQRMRDYCLQNLHVEGVSEAQVFLVSNFDLSDYDFPKLEETLLKDLPAHKRHTYALALSVPSEAAIERKKAALRERIWLEAFKNGLVATVPSGGFFINNLDTLDKHLKHYRNVFGVDDASLLQVAQKLERPVEEIKATMKSLDLVALIKEESAMGKLLKLAEGISSAKGFVMGAGFHFGKTYFIHWHFLDVVAEDGKSLLRKVLDGPF</sequence>
<dbReference type="AlphaFoldDB" id="A0A6P5LYH0"/>
<dbReference type="InterPro" id="IPR030385">
    <property type="entry name" value="G_IRG_dom"/>
</dbReference>
<dbReference type="Proteomes" id="UP000515140">
    <property type="component" value="Unplaced"/>
</dbReference>
<protein>
    <submittedName>
        <fullName evidence="7">Uncharacterized protein LOC110221186</fullName>
    </submittedName>
</protein>
<evidence type="ECO:0000256" key="3">
    <source>
        <dbReference type="ARBA" id="ARBA00022801"/>
    </source>
</evidence>
<dbReference type="GO" id="GO:0000045">
    <property type="term" value="P:autophagosome assembly"/>
    <property type="evidence" value="ECO:0007669"/>
    <property type="project" value="TreeGrafter"/>
</dbReference>
<evidence type="ECO:0000259" key="5">
    <source>
        <dbReference type="PROSITE" id="PS51716"/>
    </source>
</evidence>
<evidence type="ECO:0000256" key="2">
    <source>
        <dbReference type="ARBA" id="ARBA00022741"/>
    </source>
</evidence>
<dbReference type="Pfam" id="PF05049">
    <property type="entry name" value="IIGP"/>
    <property type="match status" value="2"/>
</dbReference>
<comment type="similarity">
    <text evidence="1">Belongs to the TRAFAC class dynamin-like GTPase superfamily. IRG family.</text>
</comment>
<dbReference type="CDD" id="cd04104">
    <property type="entry name" value="p47_IIGP_like"/>
    <property type="match status" value="2"/>
</dbReference>
<dbReference type="PANTHER" id="PTHR32341">
    <property type="entry name" value="INTERFERON-INDUCIBLE GTPASE"/>
    <property type="match status" value="1"/>
</dbReference>
<organism evidence="6 7">
    <name type="scientific">Phascolarctos cinereus</name>
    <name type="common">Koala</name>
    <dbReference type="NCBI Taxonomy" id="38626"/>
    <lineage>
        <taxon>Eukaryota</taxon>
        <taxon>Metazoa</taxon>
        <taxon>Chordata</taxon>
        <taxon>Craniata</taxon>
        <taxon>Vertebrata</taxon>
        <taxon>Euteleostomi</taxon>
        <taxon>Mammalia</taxon>
        <taxon>Metatheria</taxon>
        <taxon>Diprotodontia</taxon>
        <taxon>Phascolarctidae</taxon>
        <taxon>Phascolarctos</taxon>
    </lineage>
</organism>
<dbReference type="PANTHER" id="PTHR32341:SF13">
    <property type="entry name" value="GTP-BINDING PROTEIN"/>
    <property type="match status" value="1"/>
</dbReference>
<dbReference type="KEGG" id="pcw:110221186"/>
<dbReference type="RefSeq" id="XP_020861239.1">
    <property type="nucleotide sequence ID" value="XM_021005580.1"/>
</dbReference>
<dbReference type="GeneID" id="110221186"/>
<feature type="domain" description="IRG-type G" evidence="5">
    <location>
        <begin position="487"/>
        <end position="669"/>
    </location>
</feature>
<dbReference type="PROSITE" id="PS51716">
    <property type="entry name" value="G_IRG"/>
    <property type="match status" value="2"/>
</dbReference>
<dbReference type="InParanoid" id="A0A6P5LYH0"/>
<dbReference type="FunFam" id="3.40.50.300:FF:000541">
    <property type="entry name" value="Immunity related GTPase M"/>
    <property type="match status" value="2"/>
</dbReference>
<dbReference type="InterPro" id="IPR051515">
    <property type="entry name" value="IRG"/>
</dbReference>
<dbReference type="InterPro" id="IPR027417">
    <property type="entry name" value="P-loop_NTPase"/>
</dbReference>